<keyword evidence="3" id="KW-1185">Reference proteome</keyword>
<dbReference type="EMBL" id="LASV01000101">
    <property type="protein sequence ID" value="KKA23454.1"/>
    <property type="molecule type" value="Genomic_DNA"/>
</dbReference>
<reference evidence="2 3" key="1">
    <citation type="submission" date="2015-04" db="EMBL/GenBank/DDBJ databases">
        <authorList>
            <person name="Heijne W.H."/>
            <person name="Fedorova N.D."/>
            <person name="Nierman W.C."/>
            <person name="Vollebregt A.W."/>
            <person name="Zhao Z."/>
            <person name="Wu L."/>
            <person name="Kumar M."/>
            <person name="Stam H."/>
            <person name="van den Berg M.A."/>
            <person name="Pel H.J."/>
        </authorList>
    </citation>
    <scope>NUCLEOTIDE SEQUENCE [LARGE SCALE GENOMIC DNA]</scope>
    <source>
        <strain evidence="2 3">CBS 393.64</strain>
    </source>
</reference>
<comment type="caution">
    <text evidence="2">The sequence shown here is derived from an EMBL/GenBank/DDBJ whole genome shotgun (WGS) entry which is preliminary data.</text>
</comment>
<sequence length="108" mass="12126">MTLRRAGSGYEKGEDPQKRGTMQLPPIQNRVLEWVCGRRSINHDPAALGDTTDESWCSNSPPAAEFWTTTIPHVQLSDQTRGLMRLCPCGRLQDVQMVIHLGTYMQKG</sequence>
<dbReference type="Proteomes" id="UP000053958">
    <property type="component" value="Unassembled WGS sequence"/>
</dbReference>
<organism evidence="2 3">
    <name type="scientific">Rasamsonia emersonii (strain ATCC 16479 / CBS 393.64 / IMI 116815)</name>
    <dbReference type="NCBI Taxonomy" id="1408163"/>
    <lineage>
        <taxon>Eukaryota</taxon>
        <taxon>Fungi</taxon>
        <taxon>Dikarya</taxon>
        <taxon>Ascomycota</taxon>
        <taxon>Pezizomycotina</taxon>
        <taxon>Eurotiomycetes</taxon>
        <taxon>Eurotiomycetidae</taxon>
        <taxon>Eurotiales</taxon>
        <taxon>Trichocomaceae</taxon>
        <taxon>Rasamsonia</taxon>
    </lineage>
</organism>
<dbReference type="GeneID" id="25314871"/>
<feature type="region of interest" description="Disordered" evidence="1">
    <location>
        <begin position="1"/>
        <end position="25"/>
    </location>
</feature>
<dbReference type="RefSeq" id="XP_013330066.1">
    <property type="nucleotide sequence ID" value="XM_013474612.1"/>
</dbReference>
<evidence type="ECO:0000313" key="2">
    <source>
        <dbReference type="EMBL" id="KKA23454.1"/>
    </source>
</evidence>
<accession>A0A0F4YYY2</accession>
<evidence type="ECO:0000256" key="1">
    <source>
        <dbReference type="SAM" id="MobiDB-lite"/>
    </source>
</evidence>
<proteinExistence type="predicted"/>
<protein>
    <submittedName>
        <fullName evidence="2">Uncharacterized protein</fullName>
    </submittedName>
</protein>
<dbReference type="AlphaFoldDB" id="A0A0F4YYY2"/>
<name>A0A0F4YYY2_RASE3</name>
<gene>
    <name evidence="2" type="ORF">T310_2520</name>
</gene>
<evidence type="ECO:0000313" key="3">
    <source>
        <dbReference type="Proteomes" id="UP000053958"/>
    </source>
</evidence>